<sequence>METNEILVRQASMADWETIQRIGRQTFSETFAKDNADADMEEYLAESFSEEKLRAEFSNPDSLFYIAWQQDQPIGYLKVNTGNAQTEAQAPQAMEIERIYVLAAYHGKKVGQILYDKALEVAMARRSSYLWLGVWEENARAIRFYEKNGFVAFDKHIFKIGSDEQTDIMMKKTLL</sequence>
<dbReference type="PANTHER" id="PTHR43877:SF2">
    <property type="entry name" value="AMINOALKYLPHOSPHONATE N-ACETYLTRANSFERASE-RELATED"/>
    <property type="match status" value="1"/>
</dbReference>
<keyword evidence="5" id="KW-1185">Reference proteome</keyword>
<evidence type="ECO:0000256" key="2">
    <source>
        <dbReference type="ARBA" id="ARBA00023315"/>
    </source>
</evidence>
<evidence type="ECO:0000313" key="4">
    <source>
        <dbReference type="EMBL" id="UYQ95698.1"/>
    </source>
</evidence>
<dbReference type="PROSITE" id="PS51186">
    <property type="entry name" value="GNAT"/>
    <property type="match status" value="1"/>
</dbReference>
<protein>
    <submittedName>
        <fullName evidence="4">GNAT family N-acetyltransferase</fullName>
    </submittedName>
</protein>
<dbReference type="RefSeq" id="WP_264283391.1">
    <property type="nucleotide sequence ID" value="NZ_CP107006.1"/>
</dbReference>
<dbReference type="PANTHER" id="PTHR43877">
    <property type="entry name" value="AMINOALKYLPHOSPHONATE N-ACETYLTRANSFERASE-RELATED-RELATED"/>
    <property type="match status" value="1"/>
</dbReference>
<keyword evidence="1" id="KW-0808">Transferase</keyword>
<dbReference type="EMBL" id="CP107006">
    <property type="protein sequence ID" value="UYQ95698.1"/>
    <property type="molecule type" value="Genomic_DNA"/>
</dbReference>
<dbReference type="InterPro" id="IPR000182">
    <property type="entry name" value="GNAT_dom"/>
</dbReference>
<dbReference type="SUPFAM" id="SSF55729">
    <property type="entry name" value="Acyl-CoA N-acyltransferases (Nat)"/>
    <property type="match status" value="1"/>
</dbReference>
<proteinExistence type="predicted"/>
<dbReference type="Proteomes" id="UP001162741">
    <property type="component" value="Chromosome"/>
</dbReference>
<evidence type="ECO:0000259" key="3">
    <source>
        <dbReference type="PROSITE" id="PS51186"/>
    </source>
</evidence>
<dbReference type="InterPro" id="IPR050832">
    <property type="entry name" value="Bact_Acetyltransf"/>
</dbReference>
<name>A0ABY6J7T3_9BACT</name>
<dbReference type="CDD" id="cd04301">
    <property type="entry name" value="NAT_SF"/>
    <property type="match status" value="1"/>
</dbReference>
<evidence type="ECO:0000256" key="1">
    <source>
        <dbReference type="ARBA" id="ARBA00022679"/>
    </source>
</evidence>
<dbReference type="Gene3D" id="3.40.630.30">
    <property type="match status" value="1"/>
</dbReference>
<reference evidence="4" key="1">
    <citation type="submission" date="2022-10" db="EMBL/GenBank/DDBJ databases">
        <title>Chitinophaga sp. nov., isolated from soil.</title>
        <authorList>
            <person name="Jeon C.O."/>
        </authorList>
    </citation>
    <scope>NUCLEOTIDE SEQUENCE</scope>
    <source>
        <strain evidence="4">R8</strain>
    </source>
</reference>
<gene>
    <name evidence="4" type="ORF">MKQ68_11355</name>
</gene>
<keyword evidence="2" id="KW-0012">Acyltransferase</keyword>
<evidence type="ECO:0000313" key="5">
    <source>
        <dbReference type="Proteomes" id="UP001162741"/>
    </source>
</evidence>
<organism evidence="4 5">
    <name type="scientific">Chitinophaga horti</name>
    <dbReference type="NCBI Taxonomy" id="2920382"/>
    <lineage>
        <taxon>Bacteria</taxon>
        <taxon>Pseudomonadati</taxon>
        <taxon>Bacteroidota</taxon>
        <taxon>Chitinophagia</taxon>
        <taxon>Chitinophagales</taxon>
        <taxon>Chitinophagaceae</taxon>
        <taxon>Chitinophaga</taxon>
    </lineage>
</organism>
<dbReference type="Pfam" id="PF00583">
    <property type="entry name" value="Acetyltransf_1"/>
    <property type="match status" value="1"/>
</dbReference>
<dbReference type="InterPro" id="IPR016181">
    <property type="entry name" value="Acyl_CoA_acyltransferase"/>
</dbReference>
<accession>A0ABY6J7T3</accession>
<feature type="domain" description="N-acetyltransferase" evidence="3">
    <location>
        <begin position="6"/>
        <end position="175"/>
    </location>
</feature>